<protein>
    <submittedName>
        <fullName evidence="2">DUF2628 domain-containing protein</fullName>
    </submittedName>
</protein>
<sequence>MLALRQAPNVGAQAAEPNAWADTMAVLPLAGSNAALLMQQAAKARAAAAQTLEFDVQAWRALVGSQNTESYLQAMRSFHERQSAWRWHWPASLATLPWLLYRKLWWQALAYALMLVVVLGGLAWWWSHHQGQTAVLGVGLALGLATVVLPGLLAYRCYYWHGRACIRAEEQRQLRRHGAINALARRGGTNIGVAVGVCLSLCVLVGVAAEWHSAQLRHKDRDDLTAARALAPALLSKALLDAKALAAPGALDQLPLPTGWPKEVRVRRLDPYSGELTLELPGRGHLYVQPVPGGPNTALLCHSPDIEESLLPAACR</sequence>
<evidence type="ECO:0000313" key="3">
    <source>
        <dbReference type="Proteomes" id="UP001606099"/>
    </source>
</evidence>
<feature type="transmembrane region" description="Helical" evidence="1">
    <location>
        <begin position="191"/>
        <end position="211"/>
    </location>
</feature>
<comment type="caution">
    <text evidence="2">The sequence shown here is derived from an EMBL/GenBank/DDBJ whole genome shotgun (WGS) entry which is preliminary data.</text>
</comment>
<dbReference type="RefSeq" id="WP_394463313.1">
    <property type="nucleotide sequence ID" value="NZ_JBIGHZ010000006.1"/>
</dbReference>
<accession>A0ABW7FZU6</accession>
<evidence type="ECO:0000313" key="2">
    <source>
        <dbReference type="EMBL" id="MFG6449770.1"/>
    </source>
</evidence>
<dbReference type="EMBL" id="JBIGHZ010000006">
    <property type="protein sequence ID" value="MFG6449770.1"/>
    <property type="molecule type" value="Genomic_DNA"/>
</dbReference>
<name>A0ABW7FZU6_9BURK</name>
<evidence type="ECO:0000256" key="1">
    <source>
        <dbReference type="SAM" id="Phobius"/>
    </source>
</evidence>
<reference evidence="2 3" key="1">
    <citation type="submission" date="2024-08" db="EMBL/GenBank/DDBJ databases">
        <authorList>
            <person name="Lu H."/>
        </authorList>
    </citation>
    <scope>NUCLEOTIDE SEQUENCE [LARGE SCALE GENOMIC DNA]</scope>
    <source>
        <strain evidence="2 3">BYS180W</strain>
    </source>
</reference>
<feature type="transmembrane region" description="Helical" evidence="1">
    <location>
        <begin position="104"/>
        <end position="126"/>
    </location>
</feature>
<feature type="transmembrane region" description="Helical" evidence="1">
    <location>
        <begin position="133"/>
        <end position="153"/>
    </location>
</feature>
<gene>
    <name evidence="2" type="ORF">ACG0Z6_16210</name>
</gene>
<dbReference type="Proteomes" id="UP001606099">
    <property type="component" value="Unassembled WGS sequence"/>
</dbReference>
<organism evidence="2 3">
    <name type="scientific">Roseateles rivi</name>
    <dbReference type="NCBI Taxonomy" id="3299028"/>
    <lineage>
        <taxon>Bacteria</taxon>
        <taxon>Pseudomonadati</taxon>
        <taxon>Pseudomonadota</taxon>
        <taxon>Betaproteobacteria</taxon>
        <taxon>Burkholderiales</taxon>
        <taxon>Sphaerotilaceae</taxon>
        <taxon>Roseateles</taxon>
    </lineage>
</organism>
<proteinExistence type="predicted"/>
<keyword evidence="3" id="KW-1185">Reference proteome</keyword>
<keyword evidence="1" id="KW-0472">Membrane</keyword>
<keyword evidence="1" id="KW-0812">Transmembrane</keyword>
<keyword evidence="1" id="KW-1133">Transmembrane helix</keyword>